<keyword evidence="4" id="KW-1185">Reference proteome</keyword>
<keyword evidence="2" id="KW-1133">Transmembrane helix</keyword>
<dbReference type="GO" id="GO:0005507">
    <property type="term" value="F:copper ion binding"/>
    <property type="evidence" value="ECO:0007669"/>
    <property type="project" value="TreeGrafter"/>
</dbReference>
<evidence type="ECO:0000256" key="2">
    <source>
        <dbReference type="SAM" id="Phobius"/>
    </source>
</evidence>
<proteinExistence type="predicted"/>
<organism evidence="3 4">
    <name type="scientific">Haloactinomyces albus</name>
    <dbReference type="NCBI Taxonomy" id="1352928"/>
    <lineage>
        <taxon>Bacteria</taxon>
        <taxon>Bacillati</taxon>
        <taxon>Actinomycetota</taxon>
        <taxon>Actinomycetes</taxon>
        <taxon>Actinopolysporales</taxon>
        <taxon>Actinopolysporaceae</taxon>
        <taxon>Haloactinomyces</taxon>
    </lineage>
</organism>
<feature type="transmembrane region" description="Helical" evidence="2">
    <location>
        <begin position="48"/>
        <end position="66"/>
    </location>
</feature>
<protein>
    <submittedName>
        <fullName evidence="3">Cation transport ATPase</fullName>
    </submittedName>
</protein>
<keyword evidence="2" id="KW-0812">Transmembrane</keyword>
<name>A0AAE4CRY3_9ACTN</name>
<dbReference type="Proteomes" id="UP001180845">
    <property type="component" value="Unassembled WGS sequence"/>
</dbReference>
<dbReference type="PANTHER" id="PTHR43520">
    <property type="entry name" value="ATP7, ISOFORM B"/>
    <property type="match status" value="1"/>
</dbReference>
<dbReference type="InterPro" id="IPR036412">
    <property type="entry name" value="HAD-like_sf"/>
</dbReference>
<dbReference type="GO" id="GO:0055070">
    <property type="term" value="P:copper ion homeostasis"/>
    <property type="evidence" value="ECO:0007669"/>
    <property type="project" value="TreeGrafter"/>
</dbReference>
<evidence type="ECO:0000313" key="3">
    <source>
        <dbReference type="EMBL" id="MDR7304168.1"/>
    </source>
</evidence>
<gene>
    <name evidence="3" type="ORF">JOF55_004349</name>
</gene>
<comment type="caution">
    <text evidence="3">The sequence shown here is derived from an EMBL/GenBank/DDBJ whole genome shotgun (WGS) entry which is preliminary data.</text>
</comment>
<dbReference type="GO" id="GO:0043682">
    <property type="term" value="F:P-type divalent copper transporter activity"/>
    <property type="evidence" value="ECO:0007669"/>
    <property type="project" value="TreeGrafter"/>
</dbReference>
<sequence>MSGQSDVGIAAGGGTDIAVESADIVLLREEVTAVLGAREISRRSYHRTRVNVASAFTFNGIGIPLATTGLVYPVWAVVAMAASVTAIFLNSLGPGPHC</sequence>
<dbReference type="SUPFAM" id="SSF56784">
    <property type="entry name" value="HAD-like"/>
    <property type="match status" value="1"/>
</dbReference>
<dbReference type="PANTHER" id="PTHR43520:SF8">
    <property type="entry name" value="P-TYPE CU(+) TRANSPORTER"/>
    <property type="match status" value="1"/>
</dbReference>
<dbReference type="AlphaFoldDB" id="A0AAE4CRY3"/>
<keyword evidence="1" id="KW-1278">Translocase</keyword>
<reference evidence="3" key="1">
    <citation type="submission" date="2023-07" db="EMBL/GenBank/DDBJ databases">
        <title>Sequencing the genomes of 1000 actinobacteria strains.</title>
        <authorList>
            <person name="Klenk H.-P."/>
        </authorList>
    </citation>
    <scope>NUCLEOTIDE SEQUENCE</scope>
    <source>
        <strain evidence="3">DSM 45977</strain>
    </source>
</reference>
<dbReference type="InterPro" id="IPR023214">
    <property type="entry name" value="HAD_sf"/>
</dbReference>
<feature type="transmembrane region" description="Helical" evidence="2">
    <location>
        <begin position="72"/>
        <end position="92"/>
    </location>
</feature>
<evidence type="ECO:0000313" key="4">
    <source>
        <dbReference type="Proteomes" id="UP001180845"/>
    </source>
</evidence>
<dbReference type="Gene3D" id="3.40.50.1000">
    <property type="entry name" value="HAD superfamily/HAD-like"/>
    <property type="match status" value="1"/>
</dbReference>
<dbReference type="EMBL" id="JAVDXW010000001">
    <property type="protein sequence ID" value="MDR7304168.1"/>
    <property type="molecule type" value="Genomic_DNA"/>
</dbReference>
<keyword evidence="2" id="KW-0472">Membrane</keyword>
<dbReference type="GO" id="GO:0016020">
    <property type="term" value="C:membrane"/>
    <property type="evidence" value="ECO:0007669"/>
    <property type="project" value="TreeGrafter"/>
</dbReference>
<accession>A0AAE4CRY3</accession>
<evidence type="ECO:0000256" key="1">
    <source>
        <dbReference type="ARBA" id="ARBA00022967"/>
    </source>
</evidence>